<keyword evidence="4" id="KW-1185">Reference proteome</keyword>
<evidence type="ECO:0000313" key="4">
    <source>
        <dbReference type="Proteomes" id="UP001557465"/>
    </source>
</evidence>
<dbReference type="GO" id="GO:0006508">
    <property type="term" value="P:proteolysis"/>
    <property type="evidence" value="ECO:0007669"/>
    <property type="project" value="UniProtKB-KW"/>
</dbReference>
<dbReference type="Pfam" id="PF13365">
    <property type="entry name" value="Trypsin_2"/>
    <property type="match status" value="1"/>
</dbReference>
<dbReference type="SUPFAM" id="SSF50494">
    <property type="entry name" value="Trypsin-like serine proteases"/>
    <property type="match status" value="1"/>
</dbReference>
<organism evidence="3 4">
    <name type="scientific">Thioclava arctica</name>
    <dbReference type="NCBI Taxonomy" id="3238301"/>
    <lineage>
        <taxon>Bacteria</taxon>
        <taxon>Pseudomonadati</taxon>
        <taxon>Pseudomonadota</taxon>
        <taxon>Alphaproteobacteria</taxon>
        <taxon>Rhodobacterales</taxon>
        <taxon>Paracoccaceae</taxon>
        <taxon>Thioclava</taxon>
    </lineage>
</organism>
<reference evidence="3 4" key="1">
    <citation type="journal article" date="2011" name="Int. J. Syst. Evol. Microbiol.">
        <title>Zhongshania antarctica gen. nov., sp. nov. and Zhongshania guokunii sp. nov., gammaproteobacteria respectively isolated from coastal attached (fast) ice and surface seawater of the Antarctic.</title>
        <authorList>
            <person name="Li H.J."/>
            <person name="Zhang X.Y."/>
            <person name="Chen C.X."/>
            <person name="Zhang Y.J."/>
            <person name="Gao Z.M."/>
            <person name="Yu Y."/>
            <person name="Chen X.L."/>
            <person name="Chen B."/>
            <person name="Zhang Y.Z."/>
        </authorList>
    </citation>
    <scope>NUCLEOTIDE SEQUENCE [LARGE SCALE GENOMIC DNA]</scope>
    <source>
        <strain evidence="3 4">15-R06ZXC-3</strain>
    </source>
</reference>
<keyword evidence="3" id="KW-0645">Protease</keyword>
<evidence type="ECO:0000256" key="2">
    <source>
        <dbReference type="SAM" id="SignalP"/>
    </source>
</evidence>
<keyword evidence="2" id="KW-0732">Signal</keyword>
<comment type="caution">
    <text evidence="3">The sequence shown here is derived from an EMBL/GenBank/DDBJ whole genome shotgun (WGS) entry which is preliminary data.</text>
</comment>
<gene>
    <name evidence="3" type="ORF">AB4874_19665</name>
</gene>
<dbReference type="Gene3D" id="2.40.10.10">
    <property type="entry name" value="Trypsin-like serine proteases"/>
    <property type="match status" value="2"/>
</dbReference>
<proteinExistence type="predicted"/>
<dbReference type="InterPro" id="IPR043504">
    <property type="entry name" value="Peptidase_S1_PA_chymotrypsin"/>
</dbReference>
<accession>A0ABV3TR72</accession>
<dbReference type="Proteomes" id="UP001557465">
    <property type="component" value="Unassembled WGS sequence"/>
</dbReference>
<evidence type="ECO:0000313" key="3">
    <source>
        <dbReference type="EMBL" id="MEX1663790.1"/>
    </source>
</evidence>
<sequence length="487" mass="50961">MRHILVALLFSLMFSNGAQAWTRAELADPFDASDLTPNEIRFLQAALALKGDYIGMIDGKWGAGSARGLKAYIRESGIDLGPGELPNLAPVALISDAIVTISNQGWSRYYFDFADLSFLSPQKTMTSKVSDNGLSLDFNDSVSSLSISLTSGNASRTSAFHQYALSNSVSKPYTVRKDRLVITSAKVFGGKTLYIRSDLMSAGNWSTILISSLDRDAGRLALVTGSILPHRGADLELPENGELATGVLAFLAAANDSEGATGNAPNPRENEGMVAAKPPSAPQDVQSSSGTGFAVAPEGLILTNNHVAGSCHKILVDGTPATLIGADEAFDLALVRVTGVTNLVTATFADAPAPLNSDVTVAGYPLAGLLSGLNVTRGSVTSIKGLGGDGSRMQISAPVQPGNSGGPVVDAYGHVVGVVVSKLDAKLVQDEIGDIPQNVNFAIRGEIAKLFLYQNGVTPRTSGEKDRLAPEMLAKQLQAATHFITCD</sequence>
<keyword evidence="3" id="KW-0378">Hydrolase</keyword>
<dbReference type="EC" id="3.4.21.-" evidence="3"/>
<name>A0ABV3TR72_9RHOB</name>
<feature type="signal peptide" evidence="2">
    <location>
        <begin position="1"/>
        <end position="20"/>
    </location>
</feature>
<feature type="region of interest" description="Disordered" evidence="1">
    <location>
        <begin position="258"/>
        <end position="289"/>
    </location>
</feature>
<dbReference type="EMBL" id="JBFRYC010000032">
    <property type="protein sequence ID" value="MEX1663790.1"/>
    <property type="molecule type" value="Genomic_DNA"/>
</dbReference>
<protein>
    <submittedName>
        <fullName evidence="3">S1C family serine protease</fullName>
        <ecNumber evidence="3">3.4.21.-</ecNumber>
    </submittedName>
</protein>
<feature type="chain" id="PRO_5046869140" evidence="2">
    <location>
        <begin position="21"/>
        <end position="487"/>
    </location>
</feature>
<dbReference type="GO" id="GO:0008233">
    <property type="term" value="F:peptidase activity"/>
    <property type="evidence" value="ECO:0007669"/>
    <property type="project" value="UniProtKB-KW"/>
</dbReference>
<dbReference type="InterPro" id="IPR009003">
    <property type="entry name" value="Peptidase_S1_PA"/>
</dbReference>
<dbReference type="PANTHER" id="PTHR43019:SF23">
    <property type="entry name" value="PROTEASE DO-LIKE 5, CHLOROPLASTIC"/>
    <property type="match status" value="1"/>
</dbReference>
<dbReference type="RefSeq" id="WP_368393290.1">
    <property type="nucleotide sequence ID" value="NZ_JBFRYC010000032.1"/>
</dbReference>
<dbReference type="PANTHER" id="PTHR43019">
    <property type="entry name" value="SERINE ENDOPROTEASE DEGS"/>
    <property type="match status" value="1"/>
</dbReference>
<evidence type="ECO:0000256" key="1">
    <source>
        <dbReference type="SAM" id="MobiDB-lite"/>
    </source>
</evidence>